<accession>A0AA41QDI5</accession>
<dbReference type="EMBL" id="JAKGSG010000025">
    <property type="protein sequence ID" value="MCF4121151.1"/>
    <property type="molecule type" value="Genomic_DNA"/>
</dbReference>
<evidence type="ECO:0000256" key="1">
    <source>
        <dbReference type="SAM" id="Phobius"/>
    </source>
</evidence>
<keyword evidence="1" id="KW-0812">Transmembrane</keyword>
<dbReference type="RefSeq" id="WP_236088932.1">
    <property type="nucleotide sequence ID" value="NZ_JAKGSG010000025.1"/>
</dbReference>
<name>A0AA41QDI5_9MICO</name>
<evidence type="ECO:0000313" key="3">
    <source>
        <dbReference type="Proteomes" id="UP001165405"/>
    </source>
</evidence>
<gene>
    <name evidence="2" type="ORF">L1785_09160</name>
</gene>
<proteinExistence type="predicted"/>
<sequence length="153" mass="16610">MTRQELLLTANPAIGDISMPTYKGKVSGYVPRTESGVFRKRQTLVWNFRLERYGPGGKPLPRVAVEMRAKYYRGGSINNGDVVEVTGRQSRNGLVTVDKAKNLTAGTVVRARRWNLSVFIVKGLGLLLILAVLAVVAAVAYTLATGDGGFSLE</sequence>
<keyword evidence="1" id="KW-1133">Transmembrane helix</keyword>
<protein>
    <submittedName>
        <fullName evidence="2">Uncharacterized protein</fullName>
    </submittedName>
</protein>
<dbReference type="Proteomes" id="UP001165405">
    <property type="component" value="Unassembled WGS sequence"/>
</dbReference>
<reference evidence="2" key="1">
    <citation type="submission" date="2022-01" db="EMBL/GenBank/DDBJ databases">
        <title>Antribacter sp. nov., isolated from Guizhou of China.</title>
        <authorList>
            <person name="Chengliang C."/>
            <person name="Ya Z."/>
        </authorList>
    </citation>
    <scope>NUCLEOTIDE SEQUENCE</scope>
    <source>
        <strain evidence="2">KLBMP 9083</strain>
    </source>
</reference>
<comment type="caution">
    <text evidence="2">The sequence shown here is derived from an EMBL/GenBank/DDBJ whole genome shotgun (WGS) entry which is preliminary data.</text>
</comment>
<keyword evidence="1" id="KW-0472">Membrane</keyword>
<evidence type="ECO:0000313" key="2">
    <source>
        <dbReference type="EMBL" id="MCF4121151.1"/>
    </source>
</evidence>
<feature type="transmembrane region" description="Helical" evidence="1">
    <location>
        <begin position="119"/>
        <end position="144"/>
    </location>
</feature>
<organism evidence="2 3">
    <name type="scientific">Antribacter soli</name>
    <dbReference type="NCBI Taxonomy" id="2910976"/>
    <lineage>
        <taxon>Bacteria</taxon>
        <taxon>Bacillati</taxon>
        <taxon>Actinomycetota</taxon>
        <taxon>Actinomycetes</taxon>
        <taxon>Micrococcales</taxon>
        <taxon>Promicromonosporaceae</taxon>
        <taxon>Antribacter</taxon>
    </lineage>
</organism>
<keyword evidence="3" id="KW-1185">Reference proteome</keyword>
<dbReference type="AlphaFoldDB" id="A0AA41QDI5"/>